<dbReference type="GO" id="GO:0034501">
    <property type="term" value="P:protein localization to kinetochore"/>
    <property type="evidence" value="ECO:0007669"/>
    <property type="project" value="TreeGrafter"/>
</dbReference>
<dbReference type="HOGENOM" id="CLU_010380_0_0_1"/>
<name>R7T8L8_CAPTE</name>
<dbReference type="InterPro" id="IPR027084">
    <property type="entry name" value="Mps1_cat"/>
</dbReference>
<dbReference type="OMA" id="YHSTPDC"/>
<keyword evidence="11" id="KW-1185">Reference proteome</keyword>
<dbReference type="SUPFAM" id="SSF56112">
    <property type="entry name" value="Protein kinase-like (PK-like)"/>
    <property type="match status" value="1"/>
</dbReference>
<dbReference type="OrthoDB" id="20524at2759"/>
<keyword evidence="4" id="KW-0418">Kinase</keyword>
<dbReference type="GO" id="GO:0004712">
    <property type="term" value="F:protein serine/threonine/tyrosine kinase activity"/>
    <property type="evidence" value="ECO:0007669"/>
    <property type="project" value="TreeGrafter"/>
</dbReference>
<dbReference type="InterPro" id="IPR017441">
    <property type="entry name" value="Protein_kinase_ATP_BS"/>
</dbReference>
<evidence type="ECO:0000256" key="1">
    <source>
        <dbReference type="ARBA" id="ARBA00022527"/>
    </source>
</evidence>
<feature type="region of interest" description="Disordered" evidence="7">
    <location>
        <begin position="394"/>
        <end position="455"/>
    </location>
</feature>
<dbReference type="Gene3D" id="1.10.510.10">
    <property type="entry name" value="Transferase(Phosphotransferase) domain 1"/>
    <property type="match status" value="1"/>
</dbReference>
<dbReference type="FunFam" id="3.30.200.20:FF:000131">
    <property type="entry name" value="Dual specificity protein kinase TTK"/>
    <property type="match status" value="1"/>
</dbReference>
<organism evidence="9">
    <name type="scientific">Capitella teleta</name>
    <name type="common">Polychaete worm</name>
    <dbReference type="NCBI Taxonomy" id="283909"/>
    <lineage>
        <taxon>Eukaryota</taxon>
        <taxon>Metazoa</taxon>
        <taxon>Spiralia</taxon>
        <taxon>Lophotrochozoa</taxon>
        <taxon>Annelida</taxon>
        <taxon>Polychaeta</taxon>
        <taxon>Sedentaria</taxon>
        <taxon>Scolecida</taxon>
        <taxon>Capitellidae</taxon>
        <taxon>Capitella</taxon>
    </lineage>
</organism>
<dbReference type="PROSITE" id="PS00107">
    <property type="entry name" value="PROTEIN_KINASE_ATP"/>
    <property type="match status" value="1"/>
</dbReference>
<dbReference type="EMBL" id="KB311202">
    <property type="protein sequence ID" value="ELT89748.1"/>
    <property type="molecule type" value="Genomic_DNA"/>
</dbReference>
<dbReference type="CDD" id="cd14131">
    <property type="entry name" value="PKc_Mps1"/>
    <property type="match status" value="1"/>
</dbReference>
<dbReference type="GO" id="GO:0005524">
    <property type="term" value="F:ATP binding"/>
    <property type="evidence" value="ECO:0007669"/>
    <property type="project" value="UniProtKB-UniRule"/>
</dbReference>
<dbReference type="Gene3D" id="1.25.40.10">
    <property type="entry name" value="Tetratricopeptide repeat domain"/>
    <property type="match status" value="1"/>
</dbReference>
<dbReference type="GO" id="GO:0005634">
    <property type="term" value="C:nucleus"/>
    <property type="evidence" value="ECO:0007669"/>
    <property type="project" value="TreeGrafter"/>
</dbReference>
<evidence type="ECO:0000256" key="7">
    <source>
        <dbReference type="SAM" id="MobiDB-lite"/>
    </source>
</evidence>
<dbReference type="Pfam" id="PF00069">
    <property type="entry name" value="Pkinase"/>
    <property type="match status" value="1"/>
</dbReference>
<dbReference type="EnsemblMetazoa" id="CapteT220365">
    <property type="protein sequence ID" value="CapteP220365"/>
    <property type="gene ID" value="CapteG220365"/>
</dbReference>
<dbReference type="AlphaFoldDB" id="R7T8L8"/>
<dbReference type="PANTHER" id="PTHR22974">
    <property type="entry name" value="MIXED LINEAGE PROTEIN KINASE"/>
    <property type="match status" value="1"/>
</dbReference>
<evidence type="ECO:0000256" key="4">
    <source>
        <dbReference type="ARBA" id="ARBA00022777"/>
    </source>
</evidence>
<reference evidence="9 11" key="2">
    <citation type="journal article" date="2013" name="Nature">
        <title>Insights into bilaterian evolution from three spiralian genomes.</title>
        <authorList>
            <person name="Simakov O."/>
            <person name="Marletaz F."/>
            <person name="Cho S.J."/>
            <person name="Edsinger-Gonzales E."/>
            <person name="Havlak P."/>
            <person name="Hellsten U."/>
            <person name="Kuo D.H."/>
            <person name="Larsson T."/>
            <person name="Lv J."/>
            <person name="Arendt D."/>
            <person name="Savage R."/>
            <person name="Osoegawa K."/>
            <person name="de Jong P."/>
            <person name="Grimwood J."/>
            <person name="Chapman J.A."/>
            <person name="Shapiro H."/>
            <person name="Aerts A."/>
            <person name="Otillar R.P."/>
            <person name="Terry A.Y."/>
            <person name="Boore J.L."/>
            <person name="Grigoriev I.V."/>
            <person name="Lindberg D.R."/>
            <person name="Seaver E.C."/>
            <person name="Weisblat D.A."/>
            <person name="Putnam N.H."/>
            <person name="Rokhsar D.S."/>
        </authorList>
    </citation>
    <scope>NUCLEOTIDE SEQUENCE</scope>
    <source>
        <strain evidence="9 11">I ESC-2004</strain>
    </source>
</reference>
<evidence type="ECO:0000256" key="6">
    <source>
        <dbReference type="PROSITE-ProRule" id="PRU10141"/>
    </source>
</evidence>
<keyword evidence="2" id="KW-0808">Transferase</keyword>
<keyword evidence="3 6" id="KW-0547">Nucleotide-binding</keyword>
<dbReference type="PANTHER" id="PTHR22974:SF21">
    <property type="entry name" value="DUAL SPECIFICITY PROTEIN KINASE TTK"/>
    <property type="match status" value="1"/>
</dbReference>
<evidence type="ECO:0000313" key="9">
    <source>
        <dbReference type="EMBL" id="ELT89748.1"/>
    </source>
</evidence>
<dbReference type="InterPro" id="IPR011009">
    <property type="entry name" value="Kinase-like_dom_sf"/>
</dbReference>
<dbReference type="GO" id="GO:0033316">
    <property type="term" value="P:meiotic spindle assembly checkpoint signaling"/>
    <property type="evidence" value="ECO:0007669"/>
    <property type="project" value="TreeGrafter"/>
</dbReference>
<feature type="domain" description="Protein kinase" evidence="8">
    <location>
        <begin position="509"/>
        <end position="783"/>
    </location>
</feature>
<reference evidence="10" key="3">
    <citation type="submission" date="2015-06" db="UniProtKB">
        <authorList>
            <consortium name="EnsemblMetazoa"/>
        </authorList>
    </citation>
    <scope>IDENTIFICATION</scope>
</reference>
<dbReference type="InterPro" id="IPR011990">
    <property type="entry name" value="TPR-like_helical_dom_sf"/>
</dbReference>
<dbReference type="Gene3D" id="3.30.200.20">
    <property type="entry name" value="Phosphorylase Kinase, domain 1"/>
    <property type="match status" value="1"/>
</dbReference>
<dbReference type="PROSITE" id="PS50011">
    <property type="entry name" value="PROTEIN_KINASE_DOM"/>
    <property type="match status" value="1"/>
</dbReference>
<dbReference type="STRING" id="283909.R7T8L8"/>
<dbReference type="GO" id="GO:0000776">
    <property type="term" value="C:kinetochore"/>
    <property type="evidence" value="ECO:0007669"/>
    <property type="project" value="TreeGrafter"/>
</dbReference>
<dbReference type="EMBL" id="AMQN01014721">
    <property type="status" value="NOT_ANNOTATED_CDS"/>
    <property type="molecule type" value="Genomic_DNA"/>
</dbReference>
<dbReference type="Proteomes" id="UP000014760">
    <property type="component" value="Unassembled WGS sequence"/>
</dbReference>
<accession>R7T8L8</accession>
<gene>
    <name evidence="9" type="ORF">CAPTEDRAFT_220365</name>
</gene>
<dbReference type="GO" id="GO:0007059">
    <property type="term" value="P:chromosome segregation"/>
    <property type="evidence" value="ECO:0007669"/>
    <property type="project" value="TreeGrafter"/>
</dbReference>
<evidence type="ECO:0000313" key="11">
    <source>
        <dbReference type="Proteomes" id="UP000014760"/>
    </source>
</evidence>
<dbReference type="InterPro" id="IPR000719">
    <property type="entry name" value="Prot_kinase_dom"/>
</dbReference>
<evidence type="ECO:0000256" key="3">
    <source>
        <dbReference type="ARBA" id="ARBA00022741"/>
    </source>
</evidence>
<evidence type="ECO:0000259" key="8">
    <source>
        <dbReference type="PROSITE" id="PS50011"/>
    </source>
</evidence>
<sequence length="787" mass="86686">MSSLQSLKSRLDRLRMQEEMAGGPDLTDNEHSAVLTQNTTDNTAGQQTFPTANIDTARKIIIPVSLRTHLEELETGLGGAEQWLDALQRLADCLPVTDKSQRLITLSHYFGKALKCIPVSEEKTAAFGHLHVRYALLRGNFSESDARRAFSSARNAARKFAFVHVAAAQFELDHGSIQKARQILVRAKGRGAEPLEKITDALSNLVAGRALDDPCPSEGSGNTQNMENMLTGPLVDTKEHLSGVFHDLNTPVVKANRSPLNSSDERVNKRVRSLYTDVIKTSSSERHSSSGSSQSDDSLKLAEVSLPSSSRGSAMRLPRAPLSTLVTDTPRVTAEEPGAPSTQSKPRALRSCHSTPDCKQASLLSMSSSSKYSSKKLPSKAMRIPLRMQKWDEELDEPTAPPAPEQAEKMHVDTPALDQPPSSAAVISDPLLEPINPQVPSAQEKNTPEKDQSPHLDISASLSALNAAHNHQTQLPPAAIPAATPQEAPSLISAFMQKMTMLRVNGKEYLALKQIGRGGSSKVYLVMSADQHEYAVKCVDLNNADELTAQSYINEINLLQRLQYSNHIIKMHDFEYNESEGILYVVMEKGVRDLMTELRLCRKQGQMNWSMVKLNWHQMLLAVQVLHKEGIVHSDLKPANFVRSVGLTLIDFGIAHAIQQDRTSVTREQQIGSLNYMSPEAIIDVSGGGLGDLGEEAKKPKFKIGVKSDVWSLGCILYNMAYNRTPFQDVANSLKLHAIISPSCKIKFPPLEDPHLLDTMQRCLQRDPKLRPSIDELLKHPYLSGIN</sequence>
<dbReference type="GO" id="GO:0007094">
    <property type="term" value="P:mitotic spindle assembly checkpoint signaling"/>
    <property type="evidence" value="ECO:0007669"/>
    <property type="project" value="TreeGrafter"/>
</dbReference>
<feature type="binding site" evidence="6">
    <location>
        <position position="537"/>
    </location>
    <ligand>
        <name>ATP</name>
        <dbReference type="ChEBI" id="CHEBI:30616"/>
    </ligand>
</feature>
<proteinExistence type="predicted"/>
<dbReference type="SMART" id="SM00220">
    <property type="entry name" value="S_TKc"/>
    <property type="match status" value="1"/>
</dbReference>
<keyword evidence="5 6" id="KW-0067">ATP-binding</keyword>
<protein>
    <recommendedName>
        <fullName evidence="8">Protein kinase domain-containing protein</fullName>
    </recommendedName>
</protein>
<evidence type="ECO:0000313" key="10">
    <source>
        <dbReference type="EnsemblMetazoa" id="CapteP220365"/>
    </source>
</evidence>
<reference evidence="11" key="1">
    <citation type="submission" date="2012-12" db="EMBL/GenBank/DDBJ databases">
        <authorList>
            <person name="Hellsten U."/>
            <person name="Grimwood J."/>
            <person name="Chapman J.A."/>
            <person name="Shapiro H."/>
            <person name="Aerts A."/>
            <person name="Otillar R.P."/>
            <person name="Terry A.Y."/>
            <person name="Boore J.L."/>
            <person name="Simakov O."/>
            <person name="Marletaz F."/>
            <person name="Cho S.-J."/>
            <person name="Edsinger-Gonzales E."/>
            <person name="Havlak P."/>
            <person name="Kuo D.-H."/>
            <person name="Larsson T."/>
            <person name="Lv J."/>
            <person name="Arendt D."/>
            <person name="Savage R."/>
            <person name="Osoegawa K."/>
            <person name="de Jong P."/>
            <person name="Lindberg D.R."/>
            <person name="Seaver E.C."/>
            <person name="Weisblat D.A."/>
            <person name="Putnam N.H."/>
            <person name="Grigoriev I.V."/>
            <person name="Rokhsar D.S."/>
        </authorList>
    </citation>
    <scope>NUCLEOTIDE SEQUENCE</scope>
    <source>
        <strain evidence="11">I ESC-2004</strain>
    </source>
</reference>
<keyword evidence="1" id="KW-0723">Serine/threonine-protein kinase</keyword>
<feature type="region of interest" description="Disordered" evidence="7">
    <location>
        <begin position="278"/>
        <end position="358"/>
    </location>
</feature>
<dbReference type="GO" id="GO:0004674">
    <property type="term" value="F:protein serine/threonine kinase activity"/>
    <property type="evidence" value="ECO:0007669"/>
    <property type="project" value="UniProtKB-KW"/>
</dbReference>
<evidence type="ECO:0000256" key="2">
    <source>
        <dbReference type="ARBA" id="ARBA00022679"/>
    </source>
</evidence>
<evidence type="ECO:0000256" key="5">
    <source>
        <dbReference type="ARBA" id="ARBA00022840"/>
    </source>
</evidence>